<dbReference type="AlphaFoldDB" id="F2E4X8"/>
<dbReference type="PANTHER" id="PTHR10442">
    <property type="entry name" value="40S RIBOSOMAL PROTEIN S21"/>
    <property type="match status" value="1"/>
</dbReference>
<keyword evidence="3" id="KW-0687">Ribonucleoprotein</keyword>
<evidence type="ECO:0000256" key="2">
    <source>
        <dbReference type="ARBA" id="ARBA00022980"/>
    </source>
</evidence>
<dbReference type="InterPro" id="IPR038579">
    <property type="entry name" value="Ribosomal_eS21_sf"/>
</dbReference>
<dbReference type="GO" id="GO:0003735">
    <property type="term" value="F:structural constituent of ribosome"/>
    <property type="evidence" value="ECO:0007669"/>
    <property type="project" value="InterPro"/>
</dbReference>
<name>F2E4X8_HORVV</name>
<dbReference type="Pfam" id="PF01249">
    <property type="entry name" value="Ribosomal_S21e"/>
    <property type="match status" value="1"/>
</dbReference>
<evidence type="ECO:0000313" key="4">
    <source>
        <dbReference type="EMBL" id="BAK02400.1"/>
    </source>
</evidence>
<dbReference type="EMBL" id="AK371202">
    <property type="protein sequence ID" value="BAK02400.1"/>
    <property type="molecule type" value="mRNA"/>
</dbReference>
<dbReference type="GO" id="GO:1990904">
    <property type="term" value="C:ribonucleoprotein complex"/>
    <property type="evidence" value="ECO:0007669"/>
    <property type="project" value="UniProtKB-KW"/>
</dbReference>
<sequence>MALTAGRQSNFETKMKGTINQENKLTDIYLPRKCDYTDRLITSKDHASIQLTIAQLNEDGTVNLAKNDIITISGFVRGTGQGDMALTQLLSENKII</sequence>
<reference evidence="4" key="1">
    <citation type="journal article" date="2011" name="Plant Physiol.">
        <title>Comprehensive sequence analysis of 24,783 barley full-length cDNAs derived from 12 clone libraries.</title>
        <authorList>
            <person name="Matsumoto T."/>
            <person name="Tanaka T."/>
            <person name="Sakai H."/>
            <person name="Amano N."/>
            <person name="Kanamori H."/>
            <person name="Kurita K."/>
            <person name="Kikuta A."/>
            <person name="Kamiya K."/>
            <person name="Yamamoto M."/>
            <person name="Ikawa H."/>
            <person name="Fujii N."/>
            <person name="Hori K."/>
            <person name="Itoh T."/>
            <person name="Sato K."/>
        </authorList>
    </citation>
    <scope>NUCLEOTIDE SEQUENCE</scope>
    <source>
        <tissue evidence="4">Shoot and root</tissue>
    </source>
</reference>
<dbReference type="InterPro" id="IPR001931">
    <property type="entry name" value="Ribosomal_eS21"/>
</dbReference>
<evidence type="ECO:0000256" key="3">
    <source>
        <dbReference type="ARBA" id="ARBA00023274"/>
    </source>
</evidence>
<dbReference type="GO" id="GO:0005840">
    <property type="term" value="C:ribosome"/>
    <property type="evidence" value="ECO:0007669"/>
    <property type="project" value="UniProtKB-KW"/>
</dbReference>
<accession>F2E4X8</accession>
<dbReference type="Gene3D" id="3.30.1230.20">
    <property type="match status" value="1"/>
</dbReference>
<evidence type="ECO:0000256" key="1">
    <source>
        <dbReference type="ARBA" id="ARBA00010228"/>
    </source>
</evidence>
<keyword evidence="2" id="KW-0689">Ribosomal protein</keyword>
<dbReference type="GO" id="GO:0006412">
    <property type="term" value="P:translation"/>
    <property type="evidence" value="ECO:0007669"/>
    <property type="project" value="InterPro"/>
</dbReference>
<comment type="similarity">
    <text evidence="1">Belongs to the eukaryotic ribosomal protein eS21 family.</text>
</comment>
<protein>
    <submittedName>
        <fullName evidence="4">Predicted protein</fullName>
    </submittedName>
</protein>
<proteinExistence type="evidence at transcript level"/>
<organism evidence="4">
    <name type="scientific">Hordeum vulgare subsp. vulgare</name>
    <name type="common">Domesticated barley</name>
    <dbReference type="NCBI Taxonomy" id="112509"/>
    <lineage>
        <taxon>Eukaryota</taxon>
        <taxon>Viridiplantae</taxon>
        <taxon>Streptophyta</taxon>
        <taxon>Embryophyta</taxon>
        <taxon>Tracheophyta</taxon>
        <taxon>Spermatophyta</taxon>
        <taxon>Magnoliopsida</taxon>
        <taxon>Liliopsida</taxon>
        <taxon>Poales</taxon>
        <taxon>Poaceae</taxon>
        <taxon>BOP clade</taxon>
        <taxon>Pooideae</taxon>
        <taxon>Triticodae</taxon>
        <taxon>Triticeae</taxon>
        <taxon>Hordeinae</taxon>
        <taxon>Hordeum</taxon>
    </lineage>
</organism>